<name>A0A5B7D3E6_PORTR</name>
<evidence type="ECO:0000313" key="2">
    <source>
        <dbReference type="Proteomes" id="UP000324222"/>
    </source>
</evidence>
<dbReference type="Proteomes" id="UP000324222">
    <property type="component" value="Unassembled WGS sequence"/>
</dbReference>
<reference evidence="1 2" key="1">
    <citation type="submission" date="2019-05" db="EMBL/GenBank/DDBJ databases">
        <title>Another draft genome of Portunus trituberculatus and its Hox gene families provides insights of decapod evolution.</title>
        <authorList>
            <person name="Jeong J.-H."/>
            <person name="Song I."/>
            <person name="Kim S."/>
            <person name="Choi T."/>
            <person name="Kim D."/>
            <person name="Ryu S."/>
            <person name="Kim W."/>
        </authorList>
    </citation>
    <scope>NUCLEOTIDE SEQUENCE [LARGE SCALE GENOMIC DNA]</scope>
    <source>
        <tissue evidence="1">Muscle</tissue>
    </source>
</reference>
<organism evidence="1 2">
    <name type="scientific">Portunus trituberculatus</name>
    <name type="common">Swimming crab</name>
    <name type="synonym">Neptunus trituberculatus</name>
    <dbReference type="NCBI Taxonomy" id="210409"/>
    <lineage>
        <taxon>Eukaryota</taxon>
        <taxon>Metazoa</taxon>
        <taxon>Ecdysozoa</taxon>
        <taxon>Arthropoda</taxon>
        <taxon>Crustacea</taxon>
        <taxon>Multicrustacea</taxon>
        <taxon>Malacostraca</taxon>
        <taxon>Eumalacostraca</taxon>
        <taxon>Eucarida</taxon>
        <taxon>Decapoda</taxon>
        <taxon>Pleocyemata</taxon>
        <taxon>Brachyura</taxon>
        <taxon>Eubrachyura</taxon>
        <taxon>Portunoidea</taxon>
        <taxon>Portunidae</taxon>
        <taxon>Portuninae</taxon>
        <taxon>Portunus</taxon>
    </lineage>
</organism>
<sequence>MRTSLMTSSAPRSKASWQYSARTHSFATVDRSSLVVPESSAEQCWGDRMEPMVPVAIFEKYGKHCPASTH</sequence>
<comment type="caution">
    <text evidence="1">The sequence shown here is derived from an EMBL/GenBank/DDBJ whole genome shotgun (WGS) entry which is preliminary data.</text>
</comment>
<keyword evidence="2" id="KW-1185">Reference proteome</keyword>
<evidence type="ECO:0000313" key="1">
    <source>
        <dbReference type="EMBL" id="MPC15845.1"/>
    </source>
</evidence>
<dbReference type="AlphaFoldDB" id="A0A5B7D3E6"/>
<dbReference type="EMBL" id="VSRR010000458">
    <property type="protein sequence ID" value="MPC15845.1"/>
    <property type="molecule type" value="Genomic_DNA"/>
</dbReference>
<proteinExistence type="predicted"/>
<protein>
    <submittedName>
        <fullName evidence="1">Uncharacterized protein</fullName>
    </submittedName>
</protein>
<accession>A0A5B7D3E6</accession>
<gene>
    <name evidence="1" type="ORF">E2C01_008648</name>
</gene>